<dbReference type="InterPro" id="IPR012133">
    <property type="entry name" value="Alpha-hydoxy_acid_DH_FMN"/>
</dbReference>
<dbReference type="InterPro" id="IPR037350">
    <property type="entry name" value="LMO_FMN"/>
</dbReference>
<dbReference type="InterPro" id="IPR013785">
    <property type="entry name" value="Aldolase_TIM"/>
</dbReference>
<feature type="binding site" evidence="7">
    <location>
        <position position="138"/>
    </location>
    <ligand>
        <name>FMN</name>
        <dbReference type="ChEBI" id="CHEBI:58210"/>
    </ligand>
</feature>
<dbReference type="AlphaFoldDB" id="A0A423XJT7"/>
<dbReference type="Proteomes" id="UP000285146">
    <property type="component" value="Unassembled WGS sequence"/>
</dbReference>
<feature type="binding site" evidence="7">
    <location>
        <position position="277"/>
    </location>
    <ligand>
        <name>FMN</name>
        <dbReference type="ChEBI" id="CHEBI:58210"/>
    </ligand>
</feature>
<dbReference type="PANTHER" id="PTHR10578:SF86">
    <property type="entry name" value="DEPENDENT DEHYDROGENASE, PUTATIVE (AFU_ORTHOLOGUE AFUA_6G02720)-RELATED"/>
    <property type="match status" value="1"/>
</dbReference>
<evidence type="ECO:0000256" key="3">
    <source>
        <dbReference type="ARBA" id="ARBA00022643"/>
    </source>
</evidence>
<feature type="binding site" evidence="7">
    <location>
        <begin position="109"/>
        <end position="111"/>
    </location>
    <ligand>
        <name>FMN</name>
        <dbReference type="ChEBI" id="CHEBI:58210"/>
    </ligand>
</feature>
<feature type="active site" description="Proton acceptor" evidence="6">
    <location>
        <position position="301"/>
    </location>
</feature>
<dbReference type="PROSITE" id="PS51349">
    <property type="entry name" value="FMN_HYDROXY_ACID_DH_2"/>
    <property type="match status" value="1"/>
</dbReference>
<evidence type="ECO:0000256" key="6">
    <source>
        <dbReference type="PIRSR" id="PIRSR000138-1"/>
    </source>
</evidence>
<dbReference type="InterPro" id="IPR037396">
    <property type="entry name" value="FMN_HAD"/>
</dbReference>
<feature type="binding site" evidence="7">
    <location>
        <position position="198"/>
    </location>
    <ligand>
        <name>glyoxylate</name>
        <dbReference type="ChEBI" id="CHEBI:36655"/>
    </ligand>
</feature>
<dbReference type="Pfam" id="PF01070">
    <property type="entry name" value="FMN_dh"/>
    <property type="match status" value="1"/>
</dbReference>
<feature type="binding site" evidence="7">
    <location>
        <position position="301"/>
    </location>
    <ligand>
        <name>glyoxylate</name>
        <dbReference type="ChEBI" id="CHEBI:36655"/>
    </ligand>
</feature>
<feature type="binding site" evidence="7">
    <location>
        <position position="163"/>
    </location>
    <ligand>
        <name>glyoxylate</name>
        <dbReference type="ChEBI" id="CHEBI:36655"/>
    </ligand>
</feature>
<dbReference type="InterPro" id="IPR008259">
    <property type="entry name" value="FMN_hydac_DH_AS"/>
</dbReference>
<dbReference type="SUPFAM" id="SSF51395">
    <property type="entry name" value="FMN-linked oxidoreductases"/>
    <property type="match status" value="1"/>
</dbReference>
<protein>
    <recommendedName>
        <fullName evidence="8">FMN hydroxy acid dehydrogenase domain-containing protein</fullName>
    </recommendedName>
</protein>
<sequence>MSEAKHNDGDRPPYGEYQIDIYRNGILLGEPPVLTTNPNGLEAQARKAMQPGPFNYIYGGAGEAATMEANRLAFRQWKIKPRVLKQTKPRHLNVNLFGQTYPSPLIMAPIGVQSAYHPDGEIGVASACAELGVPFTLSTASTSTIEEVAAASGANTPRWFQLYWPQDNEITASLLGRAKENGYTVLVVTLDTFSMAWRPLDLDGSFLPFIKGQGIQNGLSDPVFRRKFAEANDGDSPEDNPLLAAQAFIGEAFSGNSHSWDDLKFLREQWDGPIVLKGILDAEDAKLAVKYGMDGIVVSNHGGRQLDGAVPSLEMLPQIVDAVGEQITVLFDSGIRTGADIMKALCLGAKAVMIGRPVMYGLGIAGKEGAKHVLAGLLADLDQSMGLSCVKSIAELNRGMLRRIAYGGDVKSSL</sequence>
<feature type="binding site" evidence="7">
    <location>
        <position position="161"/>
    </location>
    <ligand>
        <name>FMN</name>
        <dbReference type="ChEBI" id="CHEBI:58210"/>
    </ligand>
</feature>
<feature type="binding site" evidence="7">
    <location>
        <begin position="355"/>
        <end position="356"/>
    </location>
    <ligand>
        <name>FMN</name>
        <dbReference type="ChEBI" id="CHEBI:58210"/>
    </ligand>
</feature>
<feature type="binding site" evidence="7">
    <location>
        <position position="56"/>
    </location>
    <ligand>
        <name>glyoxylate</name>
        <dbReference type="ChEBI" id="CHEBI:36655"/>
    </ligand>
</feature>
<dbReference type="STRING" id="1230097.A0A423XJT7"/>
<dbReference type="OrthoDB" id="25826at2759"/>
<evidence type="ECO:0000256" key="1">
    <source>
        <dbReference type="ARBA" id="ARBA00001917"/>
    </source>
</evidence>
<keyword evidence="4" id="KW-0560">Oxidoreductase</keyword>
<evidence type="ECO:0000256" key="4">
    <source>
        <dbReference type="ARBA" id="ARBA00023002"/>
    </source>
</evidence>
<keyword evidence="2 7" id="KW-0285">Flavoprotein</keyword>
<dbReference type="InterPro" id="IPR000262">
    <property type="entry name" value="FMN-dep_DH"/>
</dbReference>
<feature type="binding site" evidence="7">
    <location>
        <begin position="332"/>
        <end position="336"/>
    </location>
    <ligand>
        <name>FMN</name>
        <dbReference type="ChEBI" id="CHEBI:58210"/>
    </ligand>
</feature>
<feature type="binding site" evidence="7">
    <location>
        <position position="304"/>
    </location>
    <ligand>
        <name>glyoxylate</name>
        <dbReference type="ChEBI" id="CHEBI:36655"/>
    </ligand>
</feature>
<evidence type="ECO:0000256" key="7">
    <source>
        <dbReference type="PIRSR" id="PIRSR000138-2"/>
    </source>
</evidence>
<dbReference type="FunFam" id="3.20.20.70:FF:000132">
    <property type="entry name" value="FMN dependent dehydrogenase"/>
    <property type="match status" value="1"/>
</dbReference>
<proteinExistence type="inferred from homology"/>
<accession>A0A423XJT7</accession>
<evidence type="ECO:0000256" key="5">
    <source>
        <dbReference type="ARBA" id="ARBA00024042"/>
    </source>
</evidence>
<comment type="caution">
    <text evidence="9">The sequence shown here is derived from an EMBL/GenBank/DDBJ whole genome shotgun (WGS) entry which is preliminary data.</text>
</comment>
<gene>
    <name evidence="9" type="ORF">VPNG_01818</name>
</gene>
<dbReference type="PROSITE" id="PS00557">
    <property type="entry name" value="FMN_HYDROXY_ACID_DH_1"/>
    <property type="match status" value="1"/>
</dbReference>
<organism evidence="9 10">
    <name type="scientific">Cytospora leucostoma</name>
    <dbReference type="NCBI Taxonomy" id="1230097"/>
    <lineage>
        <taxon>Eukaryota</taxon>
        <taxon>Fungi</taxon>
        <taxon>Dikarya</taxon>
        <taxon>Ascomycota</taxon>
        <taxon>Pezizomycotina</taxon>
        <taxon>Sordariomycetes</taxon>
        <taxon>Sordariomycetidae</taxon>
        <taxon>Diaporthales</taxon>
        <taxon>Cytosporaceae</taxon>
        <taxon>Cytospora</taxon>
    </lineage>
</organism>
<dbReference type="InParanoid" id="A0A423XJT7"/>
<keyword evidence="3 7" id="KW-0288">FMN</keyword>
<evidence type="ECO:0000313" key="9">
    <source>
        <dbReference type="EMBL" id="ROW16253.1"/>
    </source>
</evidence>
<feature type="domain" description="FMN hydroxy acid dehydrogenase" evidence="8">
    <location>
        <begin position="30"/>
        <end position="406"/>
    </location>
</feature>
<dbReference type="CDD" id="cd03332">
    <property type="entry name" value="LMO_FMN"/>
    <property type="match status" value="1"/>
</dbReference>
<dbReference type="PANTHER" id="PTHR10578">
    <property type="entry name" value="S -2-HYDROXY-ACID OXIDASE-RELATED"/>
    <property type="match status" value="1"/>
</dbReference>
<feature type="binding site" evidence="7">
    <location>
        <position position="189"/>
    </location>
    <ligand>
        <name>FMN</name>
        <dbReference type="ChEBI" id="CHEBI:58210"/>
    </ligand>
</feature>
<reference evidence="9 10" key="1">
    <citation type="submission" date="2015-09" db="EMBL/GenBank/DDBJ databases">
        <title>Host preference determinants of Valsa canker pathogens revealed by comparative genomics.</title>
        <authorList>
            <person name="Yin Z."/>
            <person name="Huang L."/>
        </authorList>
    </citation>
    <scope>NUCLEOTIDE SEQUENCE [LARGE SCALE GENOMIC DNA]</scope>
    <source>
        <strain evidence="9 10">SXYLt</strain>
    </source>
</reference>
<feature type="binding site" evidence="7">
    <location>
        <position position="299"/>
    </location>
    <ligand>
        <name>FMN</name>
        <dbReference type="ChEBI" id="CHEBI:58210"/>
    </ligand>
</feature>
<dbReference type="Gene3D" id="3.20.20.70">
    <property type="entry name" value="Aldolase class I"/>
    <property type="match status" value="1"/>
</dbReference>
<dbReference type="GO" id="GO:0016491">
    <property type="term" value="F:oxidoreductase activity"/>
    <property type="evidence" value="ECO:0007669"/>
    <property type="project" value="UniProtKB-KW"/>
</dbReference>
<dbReference type="PIRSF" id="PIRSF000138">
    <property type="entry name" value="Al-hdrx_acd_dh"/>
    <property type="match status" value="1"/>
</dbReference>
<comment type="similarity">
    <text evidence="5">Belongs to the FMN-dependent alpha-hydroxy acid dehydrogenase family.</text>
</comment>
<keyword evidence="10" id="KW-1185">Reference proteome</keyword>
<name>A0A423XJT7_9PEZI</name>
<evidence type="ECO:0000256" key="2">
    <source>
        <dbReference type="ARBA" id="ARBA00022630"/>
    </source>
</evidence>
<evidence type="ECO:0000259" key="8">
    <source>
        <dbReference type="PROSITE" id="PS51349"/>
    </source>
</evidence>
<dbReference type="GO" id="GO:0010181">
    <property type="term" value="F:FMN binding"/>
    <property type="evidence" value="ECO:0007669"/>
    <property type="project" value="InterPro"/>
</dbReference>
<evidence type="ECO:0000313" key="10">
    <source>
        <dbReference type="Proteomes" id="UP000285146"/>
    </source>
</evidence>
<dbReference type="EMBL" id="LKEB01000006">
    <property type="protein sequence ID" value="ROW16253.1"/>
    <property type="molecule type" value="Genomic_DNA"/>
</dbReference>
<comment type="cofactor">
    <cofactor evidence="1">
        <name>FMN</name>
        <dbReference type="ChEBI" id="CHEBI:58210"/>
    </cofactor>
</comment>